<evidence type="ECO:0000313" key="3">
    <source>
        <dbReference type="Proteomes" id="UP000557307"/>
    </source>
</evidence>
<gene>
    <name evidence="2" type="ORF">HNQ92_002568</name>
</gene>
<feature type="compositionally biased region" description="Polar residues" evidence="1">
    <location>
        <begin position="552"/>
        <end position="561"/>
    </location>
</feature>
<accession>A0A840TNB5</accession>
<evidence type="ECO:0000313" key="2">
    <source>
        <dbReference type="EMBL" id="MBB5284425.1"/>
    </source>
</evidence>
<feature type="region of interest" description="Disordered" evidence="1">
    <location>
        <begin position="532"/>
        <end position="562"/>
    </location>
</feature>
<name>A0A840TNB5_9BACT</name>
<evidence type="ECO:0000256" key="1">
    <source>
        <dbReference type="SAM" id="MobiDB-lite"/>
    </source>
</evidence>
<proteinExistence type="predicted"/>
<dbReference type="EMBL" id="JACHGF010000003">
    <property type="protein sequence ID" value="MBB5284425.1"/>
    <property type="molecule type" value="Genomic_DNA"/>
</dbReference>
<reference evidence="2 3" key="1">
    <citation type="submission" date="2020-08" db="EMBL/GenBank/DDBJ databases">
        <title>Genomic Encyclopedia of Type Strains, Phase IV (KMG-IV): sequencing the most valuable type-strain genomes for metagenomic binning, comparative biology and taxonomic classification.</title>
        <authorList>
            <person name="Goeker M."/>
        </authorList>
    </citation>
    <scope>NUCLEOTIDE SEQUENCE [LARGE SCALE GENOMIC DNA]</scope>
    <source>
        <strain evidence="2 3">DSM 105074</strain>
    </source>
</reference>
<organism evidence="2 3">
    <name type="scientific">Rhabdobacter roseus</name>
    <dbReference type="NCBI Taxonomy" id="1655419"/>
    <lineage>
        <taxon>Bacteria</taxon>
        <taxon>Pseudomonadati</taxon>
        <taxon>Bacteroidota</taxon>
        <taxon>Cytophagia</taxon>
        <taxon>Cytophagales</taxon>
        <taxon>Cytophagaceae</taxon>
        <taxon>Rhabdobacter</taxon>
    </lineage>
</organism>
<comment type="caution">
    <text evidence="2">The sequence shown here is derived from an EMBL/GenBank/DDBJ whole genome shotgun (WGS) entry which is preliminary data.</text>
</comment>
<sequence length="1390" mass="151852">MAITIVREPDELSFSLNKILYELQSDARVVNPGQTAINNVMVQGPLVAGTVIALRWNGLEVRMQAVTTVTNQGFEFPAGDGSAAYVQSIVEYFAENYYLSRDFEVSYQAIGIYNYIRFGARQVGRAYEFLLQDPPGAHLVTMRQGIEKVVRTNFRIHVECWMEKVDGSGFEQILSEALDTDESGGAQWNLSELLHPQLAPDLPVWAGMSTQTNTKSIRRYYIRYAEAWGDPFQIGKIQSAQPKHVTLGGTPYKDGAAATVLEKVSGGQPDKDFALRYGPETRTVFPDEPQYLTFLNVRDDIDALSVRIRAQVVGSGETEVKVLSHGECPRYGKVTAAVGFAQLSLHTLLTTQNVKQYTVQFFSGATAVSRKYAFLLDVSYRPYRRYFAFLNSLGAMDVVTTWGKQSSELQLTKRTAVRFLSPDYLLTDGTYSDWNISGRQRFDAATGYRTRREIIAFRDFYQARYKYRLTAGKALPISLVNSSVKEGQDGDNYFAALFEYTYQYEDDTWSEDRDATEAEEYLPPPGFQGVTGDPILIQVPPQQGFNEDGSPQFDSEPTEGSPNIVRSGAIFEELKKKQEKLPAGSLGQYLRGNGTLGSLAGDVIPLIGNELQVFKADELPEWMSSANFAKNLSNMPLDYQVPSGFYFSPNGTLEQGWPIEGRVVLQRTLGGAAGGRMGADLVQAEGGGVYARTINEAGEDSPWVELGGEDLRPPRFPDQPTLFFTTGQPFSRIINLANQQISHHTNEEMYIKALIKGPAWAEAAFEALQATITGTPTETGPTELILLVTDQDGLEQHVIFSVDVTDKPVSPEVTIAAELYDMATGSPVFVGNITAGISLKWLPKFNILFKVTGQHNKVGQAIEGPEDTFQWGIPNGENAVPGGAMVGSSQHWIFGPGGHSNSQPQGAYIIQPRAYVDDQVVAQPSIAFTLTDNAVNITARLFDMSGSTPVDKGPISNGAEFDWLPKFNIQMKLSGGTFDQVSSKLTGPNGIDQWGPENTFGDTHWVFGPGNHSNGRLPGEYVFEPKAFKTGDVVAQPSISFSLKTDQVQACGIRPVIQSIDYANATGLGFTLSPSSATRIDWAIKQGNNIIREGTELVPTQGGGVGLSFGTIQPGNYILDVKGKSCTSIVSSASFTVAAAPQSGIYITSGFGANAIVKVPSVPTSGGAYPLPVDWDVFCDFGAITANLATVQLEEFLNGQWEPCMISIQSTTYQYPGTVQGEYGFFTSFLGGELNNRTILNGPNAPRSVDRSSTRWRVTFRAYQGATLVTTKQADFSFVSIQPRVASQGRPDVLDLTITGAPGAWLLTDNNTSQPQGGKEWWYRIGNEFVKQQSRLINYPWNSNNPGSVMKMGVNIGASGIGDGTEGSGPVNFQFFNYADVGGVSVFFFN</sequence>
<dbReference type="RefSeq" id="WP_184174364.1">
    <property type="nucleotide sequence ID" value="NZ_JACHGF010000003.1"/>
</dbReference>
<protein>
    <submittedName>
        <fullName evidence="2">Uncharacterized protein</fullName>
    </submittedName>
</protein>
<keyword evidence="3" id="KW-1185">Reference proteome</keyword>
<dbReference type="Proteomes" id="UP000557307">
    <property type="component" value="Unassembled WGS sequence"/>
</dbReference>